<dbReference type="InterPro" id="IPR050832">
    <property type="entry name" value="Bact_Acetyltransf"/>
</dbReference>
<keyword evidence="1 4" id="KW-0808">Transferase</keyword>
<dbReference type="GO" id="GO:0016747">
    <property type="term" value="F:acyltransferase activity, transferring groups other than amino-acyl groups"/>
    <property type="evidence" value="ECO:0007669"/>
    <property type="project" value="InterPro"/>
</dbReference>
<feature type="domain" description="N-acetyltransferase" evidence="3">
    <location>
        <begin position="13"/>
        <end position="170"/>
    </location>
</feature>
<evidence type="ECO:0000256" key="1">
    <source>
        <dbReference type="ARBA" id="ARBA00022679"/>
    </source>
</evidence>
<evidence type="ECO:0000256" key="2">
    <source>
        <dbReference type="ARBA" id="ARBA00023315"/>
    </source>
</evidence>
<organism evidence="4 5">
    <name type="scientific">Jiella avicenniae</name>
    <dbReference type="NCBI Taxonomy" id="2907202"/>
    <lineage>
        <taxon>Bacteria</taxon>
        <taxon>Pseudomonadati</taxon>
        <taxon>Pseudomonadota</taxon>
        <taxon>Alphaproteobacteria</taxon>
        <taxon>Hyphomicrobiales</taxon>
        <taxon>Aurantimonadaceae</taxon>
        <taxon>Jiella</taxon>
    </lineage>
</organism>
<dbReference type="InterPro" id="IPR016181">
    <property type="entry name" value="Acyl_CoA_acyltransferase"/>
</dbReference>
<dbReference type="PIRSF" id="PIRSF028520">
    <property type="entry name" value="UCP028520"/>
    <property type="match status" value="1"/>
</dbReference>
<dbReference type="PANTHER" id="PTHR43877">
    <property type="entry name" value="AMINOALKYLPHOSPHONATE N-ACETYLTRANSFERASE-RELATED-RELATED"/>
    <property type="match status" value="1"/>
</dbReference>
<keyword evidence="2 4" id="KW-0012">Acyltransferase</keyword>
<dbReference type="SUPFAM" id="SSF55729">
    <property type="entry name" value="Acyl-CoA N-acyltransferases (Nat)"/>
    <property type="match status" value="1"/>
</dbReference>
<dbReference type="EMBL" id="JAJUWU010000009">
    <property type="protein sequence ID" value="MCE7028598.1"/>
    <property type="molecule type" value="Genomic_DNA"/>
</dbReference>
<dbReference type="PROSITE" id="PS51186">
    <property type="entry name" value="GNAT"/>
    <property type="match status" value="1"/>
</dbReference>
<protein>
    <submittedName>
        <fullName evidence="4">GNAT family N-acetyltransferase</fullName>
        <ecNumber evidence="4">2.3.1.-</ecNumber>
    </submittedName>
</protein>
<dbReference type="Proteomes" id="UP001139035">
    <property type="component" value="Unassembled WGS sequence"/>
</dbReference>
<evidence type="ECO:0000313" key="4">
    <source>
        <dbReference type="EMBL" id="MCE7028598.1"/>
    </source>
</evidence>
<gene>
    <name evidence="4" type="ORF">LZD57_11415</name>
</gene>
<evidence type="ECO:0000259" key="3">
    <source>
        <dbReference type="PROSITE" id="PS51186"/>
    </source>
</evidence>
<comment type="caution">
    <text evidence="4">The sequence shown here is derived from an EMBL/GenBank/DDBJ whole genome shotgun (WGS) entry which is preliminary data.</text>
</comment>
<sequence length="170" mass="18638">MSEHPRNEATQPPRTLDVRAGDLDRLLALNNQHAAELSLLDAAGFERLVRNAFLARQSADADAFVVAFDQDGDYDSPNFLWFRSRFERFVYVDRVVVAPAARGRGLAKALYDSVTAAAESAKSGRIVCEINLDPPNPASIGFHEALGFRQIGRAVLDAGGKTVGYYERVV</sequence>
<proteinExistence type="predicted"/>
<dbReference type="PANTHER" id="PTHR43877:SF2">
    <property type="entry name" value="AMINOALKYLPHOSPHONATE N-ACETYLTRANSFERASE-RELATED"/>
    <property type="match status" value="1"/>
</dbReference>
<dbReference type="Gene3D" id="3.40.630.30">
    <property type="match status" value="1"/>
</dbReference>
<name>A0A9X1P143_9HYPH</name>
<keyword evidence="5" id="KW-1185">Reference proteome</keyword>
<dbReference type="InterPro" id="IPR000182">
    <property type="entry name" value="GNAT_dom"/>
</dbReference>
<dbReference type="RefSeq" id="WP_233719747.1">
    <property type="nucleotide sequence ID" value="NZ_JAJUWU010000009.1"/>
</dbReference>
<dbReference type="AlphaFoldDB" id="A0A9X1P143"/>
<accession>A0A9X1P143</accession>
<dbReference type="EC" id="2.3.1.-" evidence="4"/>
<evidence type="ECO:0000313" key="5">
    <source>
        <dbReference type="Proteomes" id="UP001139035"/>
    </source>
</evidence>
<dbReference type="Pfam" id="PF00583">
    <property type="entry name" value="Acetyltransf_1"/>
    <property type="match status" value="1"/>
</dbReference>
<dbReference type="InterPro" id="IPR016890">
    <property type="entry name" value="UCP028520"/>
</dbReference>
<reference evidence="4" key="1">
    <citation type="submission" date="2022-01" db="EMBL/GenBank/DDBJ databases">
        <title>Jiella avicenniae sp. nov., a novel endophytic bacterium isolated from bark of Avicennia marina.</title>
        <authorList>
            <person name="Tuo L."/>
        </authorList>
    </citation>
    <scope>NUCLEOTIDE SEQUENCE</scope>
    <source>
        <strain evidence="4">CBK1P-4</strain>
    </source>
</reference>
<dbReference type="CDD" id="cd04301">
    <property type="entry name" value="NAT_SF"/>
    <property type="match status" value="1"/>
</dbReference>